<dbReference type="GO" id="GO:0005524">
    <property type="term" value="F:ATP binding"/>
    <property type="evidence" value="ECO:0007669"/>
    <property type="project" value="InterPro"/>
</dbReference>
<dbReference type="InterPro" id="IPR006935">
    <property type="entry name" value="Helicase/UvrB_N"/>
</dbReference>
<dbReference type="GO" id="GO:0003677">
    <property type="term" value="F:DNA binding"/>
    <property type="evidence" value="ECO:0007669"/>
    <property type="project" value="InterPro"/>
</dbReference>
<name>A0A6C0CIZ4_9ZZZZ</name>
<accession>A0A6C0CIZ4</accession>
<dbReference type="SUPFAM" id="SSF52540">
    <property type="entry name" value="P-loop containing nucleoside triphosphate hydrolases"/>
    <property type="match status" value="1"/>
</dbReference>
<proteinExistence type="predicted"/>
<dbReference type="Pfam" id="PF04851">
    <property type="entry name" value="ResIII"/>
    <property type="match status" value="1"/>
</dbReference>
<evidence type="ECO:0000259" key="1">
    <source>
        <dbReference type="Pfam" id="PF04851"/>
    </source>
</evidence>
<feature type="domain" description="Helicase/UvrB N-terminal" evidence="1">
    <location>
        <begin position="97"/>
        <end position="234"/>
    </location>
</feature>
<dbReference type="EMBL" id="MN739412">
    <property type="protein sequence ID" value="QHT03515.1"/>
    <property type="molecule type" value="Genomic_DNA"/>
</dbReference>
<dbReference type="AlphaFoldDB" id="A0A6C0CIZ4"/>
<sequence>MSIELPAKILSDDLVRRLKEDLHLKGKKTKQGGKARVSELHALITTDRSYIIPLHYARGLIELTGMREPRPVHFKIAELSFRDDQYCQQKPVFVEAMKVLKEQKSVFLQLHCGWGKTWMALAIAAHLGLRTMVLVHRRFLAGQFLTESEVVMPGQMMFIEDNEAAEQLAYIEGPKVPQMCNMFVCTDRRALTLPKAFTSTIDFLIVDEAKYWCTPERVKALLAFNPTHTMGLCAERERKDGYHTILAFFFGHNIFRKSCKPFIVHKYFTSFVPKIQKPAGYSRARIDWNVAMQSLSQNEKRNEMICNICRLRQNNKIMILVHLREHVETLERMLKAYGEKVATFYAKKDSYSNCRILIATYSKAEMGFDDKNLCENFDGERLDLLILGAFYKEEIEQSAGRVMRSDAPEVIDIVDNHPSLSKHSKTRDKWFKSRNGQVMPAEYFFDMKLG</sequence>
<dbReference type="Gene3D" id="3.40.50.300">
    <property type="entry name" value="P-loop containing nucleotide triphosphate hydrolases"/>
    <property type="match status" value="2"/>
</dbReference>
<reference evidence="2" key="1">
    <citation type="journal article" date="2020" name="Nature">
        <title>Giant virus diversity and host interactions through global metagenomics.</title>
        <authorList>
            <person name="Schulz F."/>
            <person name="Roux S."/>
            <person name="Paez-Espino D."/>
            <person name="Jungbluth S."/>
            <person name="Walsh D.A."/>
            <person name="Denef V.J."/>
            <person name="McMahon K.D."/>
            <person name="Konstantinidis K.T."/>
            <person name="Eloe-Fadrosh E.A."/>
            <person name="Kyrpides N.C."/>
            <person name="Woyke T."/>
        </authorList>
    </citation>
    <scope>NUCLEOTIDE SEQUENCE</scope>
    <source>
        <strain evidence="2">GVMAG-M-3300021079-18</strain>
    </source>
</reference>
<evidence type="ECO:0000313" key="2">
    <source>
        <dbReference type="EMBL" id="QHT03515.1"/>
    </source>
</evidence>
<dbReference type="GO" id="GO:0016787">
    <property type="term" value="F:hydrolase activity"/>
    <property type="evidence" value="ECO:0007669"/>
    <property type="project" value="InterPro"/>
</dbReference>
<dbReference type="InterPro" id="IPR027417">
    <property type="entry name" value="P-loop_NTPase"/>
</dbReference>
<protein>
    <recommendedName>
        <fullName evidence="1">Helicase/UvrB N-terminal domain-containing protein</fullName>
    </recommendedName>
</protein>
<organism evidence="2">
    <name type="scientific">viral metagenome</name>
    <dbReference type="NCBI Taxonomy" id="1070528"/>
    <lineage>
        <taxon>unclassified sequences</taxon>
        <taxon>metagenomes</taxon>
        <taxon>organismal metagenomes</taxon>
    </lineage>
</organism>